<keyword evidence="3" id="KW-1185">Reference proteome</keyword>
<dbReference type="RefSeq" id="WP_344667745.1">
    <property type="nucleotide sequence ID" value="NZ_BAAAQN010000028.1"/>
</dbReference>
<reference evidence="2 3" key="1">
    <citation type="journal article" date="2019" name="Int. J. Syst. Evol. Microbiol.">
        <title>The Global Catalogue of Microorganisms (GCM) 10K type strain sequencing project: providing services to taxonomists for standard genome sequencing and annotation.</title>
        <authorList>
            <consortium name="The Broad Institute Genomics Platform"/>
            <consortium name="The Broad Institute Genome Sequencing Center for Infectious Disease"/>
            <person name="Wu L."/>
            <person name="Ma J."/>
        </authorList>
    </citation>
    <scope>NUCLEOTIDE SEQUENCE [LARGE SCALE GENOMIC DNA]</scope>
    <source>
        <strain evidence="2 3">JCM 16014</strain>
    </source>
</reference>
<dbReference type="Proteomes" id="UP001500751">
    <property type="component" value="Unassembled WGS sequence"/>
</dbReference>
<comment type="caution">
    <text evidence="2">The sequence shown here is derived from an EMBL/GenBank/DDBJ whole genome shotgun (WGS) entry which is preliminary data.</text>
</comment>
<protein>
    <recommendedName>
        <fullName evidence="4">ANTAR domain-containing protein</fullName>
    </recommendedName>
</protein>
<evidence type="ECO:0000313" key="3">
    <source>
        <dbReference type="Proteomes" id="UP001500751"/>
    </source>
</evidence>
<gene>
    <name evidence="2" type="ORF">GCM10009839_46410</name>
</gene>
<dbReference type="EMBL" id="BAAAQN010000028">
    <property type="protein sequence ID" value="GAA2039248.1"/>
    <property type="molecule type" value="Genomic_DNA"/>
</dbReference>
<feature type="region of interest" description="Disordered" evidence="1">
    <location>
        <begin position="103"/>
        <end position="124"/>
    </location>
</feature>
<proteinExistence type="predicted"/>
<accession>A0ABN2UKY9</accession>
<evidence type="ECO:0000313" key="2">
    <source>
        <dbReference type="EMBL" id="GAA2039248.1"/>
    </source>
</evidence>
<evidence type="ECO:0008006" key="4">
    <source>
        <dbReference type="Google" id="ProtNLM"/>
    </source>
</evidence>
<organism evidence="2 3">
    <name type="scientific">Catenulispora yoronensis</name>
    <dbReference type="NCBI Taxonomy" id="450799"/>
    <lineage>
        <taxon>Bacteria</taxon>
        <taxon>Bacillati</taxon>
        <taxon>Actinomycetota</taxon>
        <taxon>Actinomycetes</taxon>
        <taxon>Catenulisporales</taxon>
        <taxon>Catenulisporaceae</taxon>
        <taxon>Catenulispora</taxon>
    </lineage>
</organism>
<evidence type="ECO:0000256" key="1">
    <source>
        <dbReference type="SAM" id="MobiDB-lite"/>
    </source>
</evidence>
<name>A0ABN2UKY9_9ACTN</name>
<sequence>MTEPTPADVPNPQAPTSLIAVGTLSNWTGLPLHHAPGPAETAHLLHRLIMLRTKARTRAYDAHEQLLEHHPAGWIELGAPGRGGTRQARRAPSSWGRCLCHDHDGTAHPNPRLESSARIDSGQEPAPSIRHLFVIRREGLIVAARNPDLPDAEFDQVAFAEWTANPNFDGLDEAADKAASYTEDDRTANVLTWLTEAIGPASEADSSTLGFLLVGLHRYRADNQAQTRALATMARTAGVPDTDLRDHLDNVSHSQQLSLLHNARQALQH</sequence>